<dbReference type="Proteomes" id="UP000607653">
    <property type="component" value="Unassembled WGS sequence"/>
</dbReference>
<evidence type="ECO:0000313" key="2">
    <source>
        <dbReference type="Proteomes" id="UP000607653"/>
    </source>
</evidence>
<organism evidence="1 2">
    <name type="scientific">Nelumbo nucifera</name>
    <name type="common">Sacred lotus</name>
    <dbReference type="NCBI Taxonomy" id="4432"/>
    <lineage>
        <taxon>Eukaryota</taxon>
        <taxon>Viridiplantae</taxon>
        <taxon>Streptophyta</taxon>
        <taxon>Embryophyta</taxon>
        <taxon>Tracheophyta</taxon>
        <taxon>Spermatophyta</taxon>
        <taxon>Magnoliopsida</taxon>
        <taxon>Proteales</taxon>
        <taxon>Nelumbonaceae</taxon>
        <taxon>Nelumbo</taxon>
    </lineage>
</organism>
<proteinExistence type="predicted"/>
<dbReference type="AlphaFoldDB" id="A0A822Y799"/>
<comment type="caution">
    <text evidence="1">The sequence shown here is derived from an EMBL/GenBank/DDBJ whole genome shotgun (WGS) entry which is preliminary data.</text>
</comment>
<sequence length="71" mass="8561">MKLYFILLELLKEIYRRDVQDKRYQSSRSSATFQRKNLNKVVKSHSTYERSERSAFKHKPLVHILSFFPGL</sequence>
<dbReference type="EMBL" id="DUZY01000002">
    <property type="protein sequence ID" value="DAD28380.1"/>
    <property type="molecule type" value="Genomic_DNA"/>
</dbReference>
<keyword evidence="2" id="KW-1185">Reference proteome</keyword>
<gene>
    <name evidence="1" type="ORF">HUJ06_029848</name>
</gene>
<reference evidence="1 2" key="1">
    <citation type="journal article" date="2020" name="Mol. Biol. Evol.">
        <title>Distinct Expression and Methylation Patterns for Genes with Different Fates following a Single Whole-Genome Duplication in Flowering Plants.</title>
        <authorList>
            <person name="Shi T."/>
            <person name="Rahmani R.S."/>
            <person name="Gugger P.F."/>
            <person name="Wang M."/>
            <person name="Li H."/>
            <person name="Zhang Y."/>
            <person name="Li Z."/>
            <person name="Wang Q."/>
            <person name="Van de Peer Y."/>
            <person name="Marchal K."/>
            <person name="Chen J."/>
        </authorList>
    </citation>
    <scope>NUCLEOTIDE SEQUENCE [LARGE SCALE GENOMIC DNA]</scope>
    <source>
        <tissue evidence="1">Leaf</tissue>
    </source>
</reference>
<accession>A0A822Y799</accession>
<name>A0A822Y799_NELNU</name>
<evidence type="ECO:0000313" key="1">
    <source>
        <dbReference type="EMBL" id="DAD28380.1"/>
    </source>
</evidence>
<protein>
    <submittedName>
        <fullName evidence="1">Uncharacterized protein</fullName>
    </submittedName>
</protein>